<dbReference type="AlphaFoldDB" id="A0A3S5F7K7"/>
<dbReference type="EMBL" id="LR134521">
    <property type="protein sequence ID" value="VEJ30081.1"/>
    <property type="molecule type" value="Genomic_DNA"/>
</dbReference>
<evidence type="ECO:0000313" key="3">
    <source>
        <dbReference type="Proteomes" id="UP000270988"/>
    </source>
</evidence>
<name>A0A3S5F7K7_9MICC</name>
<organism evidence="2 3">
    <name type="scientific">Rothia dentocariosa</name>
    <dbReference type="NCBI Taxonomy" id="2047"/>
    <lineage>
        <taxon>Bacteria</taxon>
        <taxon>Bacillati</taxon>
        <taxon>Actinomycetota</taxon>
        <taxon>Actinomycetes</taxon>
        <taxon>Micrococcales</taxon>
        <taxon>Micrococcaceae</taxon>
        <taxon>Rothia</taxon>
    </lineage>
</organism>
<gene>
    <name evidence="2" type="primary">narK2_1</name>
    <name evidence="2" type="ORF">NCTC10918_01353</name>
</gene>
<sequence length="67" mass="6816">MAVIILEQMALNVDTSNLLIAMPVLAAAGALGGFFPPLVMGAAYDAAVNSYFNGQMLFPVTAAARGG</sequence>
<keyword evidence="1" id="KW-1133">Transmembrane helix</keyword>
<evidence type="ECO:0000313" key="2">
    <source>
        <dbReference type="EMBL" id="VEJ30081.1"/>
    </source>
</evidence>
<protein>
    <submittedName>
        <fullName evidence="2">Probable nitrate/nitrite transporter narK2</fullName>
    </submittedName>
</protein>
<proteinExistence type="predicted"/>
<keyword evidence="1" id="KW-0472">Membrane</keyword>
<feature type="transmembrane region" description="Helical" evidence="1">
    <location>
        <begin position="20"/>
        <end position="44"/>
    </location>
</feature>
<accession>A0A3S5F7K7</accession>
<dbReference type="Proteomes" id="UP000270988">
    <property type="component" value="Chromosome"/>
</dbReference>
<keyword evidence="1" id="KW-0812">Transmembrane</keyword>
<reference evidence="2 3" key="1">
    <citation type="submission" date="2018-12" db="EMBL/GenBank/DDBJ databases">
        <authorList>
            <consortium name="Pathogen Informatics"/>
        </authorList>
    </citation>
    <scope>NUCLEOTIDE SEQUENCE [LARGE SCALE GENOMIC DNA]</scope>
    <source>
        <strain evidence="2 3">NCTC10918</strain>
    </source>
</reference>
<evidence type="ECO:0000256" key="1">
    <source>
        <dbReference type="SAM" id="Phobius"/>
    </source>
</evidence>